<dbReference type="PANTHER" id="PTHR33336:SF3">
    <property type="entry name" value="ABM DOMAIN-CONTAINING PROTEIN"/>
    <property type="match status" value="1"/>
</dbReference>
<dbReference type="InterPro" id="IPR011008">
    <property type="entry name" value="Dimeric_a/b-barrel"/>
</dbReference>
<dbReference type="PROSITE" id="PS51725">
    <property type="entry name" value="ABM"/>
    <property type="match status" value="1"/>
</dbReference>
<dbReference type="SUPFAM" id="SSF54909">
    <property type="entry name" value="Dimeric alpha+beta barrel"/>
    <property type="match status" value="1"/>
</dbReference>
<protein>
    <submittedName>
        <fullName evidence="2">Antibiotic biosynthesis monooxygenase</fullName>
    </submittedName>
</protein>
<dbReference type="RefSeq" id="WP_255791286.1">
    <property type="nucleotide sequence ID" value="NZ_CP104275.1"/>
</dbReference>
<dbReference type="EMBL" id="CP104275">
    <property type="protein sequence ID" value="UWX97118.1"/>
    <property type="molecule type" value="Genomic_DNA"/>
</dbReference>
<name>A0ABY5YR26_9MICC</name>
<gene>
    <name evidence="2" type="ORF">N2K95_16100</name>
</gene>
<accession>A0ABY5YR26</accession>
<keyword evidence="2" id="KW-0560">Oxidoreductase</keyword>
<dbReference type="Proteomes" id="UP001059859">
    <property type="component" value="Chromosome"/>
</dbReference>
<dbReference type="GO" id="GO:0004497">
    <property type="term" value="F:monooxygenase activity"/>
    <property type="evidence" value="ECO:0007669"/>
    <property type="project" value="UniProtKB-KW"/>
</dbReference>
<dbReference type="InterPro" id="IPR007138">
    <property type="entry name" value="ABM_dom"/>
</dbReference>
<organism evidence="2 3">
    <name type="scientific">Arthrobacter zhaoxinii</name>
    <dbReference type="NCBI Taxonomy" id="2964616"/>
    <lineage>
        <taxon>Bacteria</taxon>
        <taxon>Bacillati</taxon>
        <taxon>Actinomycetota</taxon>
        <taxon>Actinomycetes</taxon>
        <taxon>Micrococcales</taxon>
        <taxon>Micrococcaceae</taxon>
        <taxon>Arthrobacter</taxon>
    </lineage>
</organism>
<evidence type="ECO:0000259" key="1">
    <source>
        <dbReference type="PROSITE" id="PS51725"/>
    </source>
</evidence>
<reference evidence="2" key="1">
    <citation type="submission" date="2022-09" db="EMBL/GenBank/DDBJ databases">
        <title>Novel species in genus Arthrobacter.</title>
        <authorList>
            <person name="Liu Y."/>
        </authorList>
    </citation>
    <scope>NUCLEOTIDE SEQUENCE</scope>
    <source>
        <strain evidence="2">Zg-Y815</strain>
    </source>
</reference>
<evidence type="ECO:0000313" key="2">
    <source>
        <dbReference type="EMBL" id="UWX97118.1"/>
    </source>
</evidence>
<dbReference type="Pfam" id="PF03992">
    <property type="entry name" value="ABM"/>
    <property type="match status" value="1"/>
</dbReference>
<dbReference type="InterPro" id="IPR050744">
    <property type="entry name" value="AI-2_Isomerase_LsrG"/>
</dbReference>
<feature type="domain" description="ABM" evidence="1">
    <location>
        <begin position="2"/>
        <end position="92"/>
    </location>
</feature>
<keyword evidence="3" id="KW-1185">Reference proteome</keyword>
<keyword evidence="2" id="KW-0503">Monooxygenase</keyword>
<dbReference type="Gene3D" id="3.30.70.100">
    <property type="match status" value="1"/>
</dbReference>
<sequence>MIFITVKFLVKPEWTERWPELTAGFTEATRAEPGNLWFDWSRSLENPNEFVLVEAFKDDAAAAHVQSDHFQQAMKDMVPALVETPKIINTVIDGEEWSRMGELTVD</sequence>
<proteinExistence type="predicted"/>
<dbReference type="PANTHER" id="PTHR33336">
    <property type="entry name" value="QUINOL MONOOXYGENASE YGIN-RELATED"/>
    <property type="match status" value="1"/>
</dbReference>
<evidence type="ECO:0000313" key="3">
    <source>
        <dbReference type="Proteomes" id="UP001059859"/>
    </source>
</evidence>